<feature type="region of interest" description="Disordered" evidence="7">
    <location>
        <begin position="438"/>
        <end position="462"/>
    </location>
</feature>
<reference evidence="11" key="1">
    <citation type="submission" date="2017-02" db="EMBL/GenBank/DDBJ databases">
        <authorList>
            <person name="Dridi B."/>
        </authorList>
    </citation>
    <scope>NUCLEOTIDE SEQUENCE [LARGE SCALE GENOMIC DNA]</scope>
    <source>
        <strain evidence="11">B Co 03.10</strain>
    </source>
</reference>
<dbReference type="GO" id="GO:0016301">
    <property type="term" value="F:kinase activity"/>
    <property type="evidence" value="ECO:0007669"/>
    <property type="project" value="UniProtKB-KW"/>
</dbReference>
<sequence>MADVLIVGDDLTGSNGAANGLVRRGMRAVTLRVGEAHEQITAQREHYDAVVVTTDSRHVPAAEAARRTAATVRAGWPASLVSSRCDSTLRGNVGAQAQAVIDTVRSLTDREVIGLCMPAFPTADRQTVGGLQLMGGVRLEHTELAHDVRTPMTTSSVAAALTRDSSLTCAEMDLETVTAGGAALEQRIAQLLDGTDSSAPAPDVLIGDAFTESHLDEIARAALAVRPHALWVGIDPGPGTWALATQMGLTGSTGRPGTPAAPPLLAVSGSATELTRTQLAHLTSARDVSVVRPVFLPGTRRIDIAATSRDVIRDLDSAAAPIVLLATVLEVADIFDLTEAEADAIPAALGAVTAAVLAEATVGGLYTTGGDVTAEVLDGLGGVGIEVLDEVVPLAAGGTLVGGPRAGLPIVTKGGLVGDTGTAVVCLDALADLATATEYPSSTAQTERTPQTEHTARAKDLP</sequence>
<dbReference type="RefSeq" id="WP_087006216.1">
    <property type="nucleotide sequence ID" value="NZ_FWFF01000008.1"/>
</dbReference>
<keyword evidence="3" id="KW-0547">Nucleotide-binding</keyword>
<evidence type="ECO:0000256" key="6">
    <source>
        <dbReference type="ARBA" id="ARBA00023277"/>
    </source>
</evidence>
<evidence type="ECO:0008006" key="12">
    <source>
        <dbReference type="Google" id="ProtNLM"/>
    </source>
</evidence>
<organism evidence="10 11">
    <name type="scientific">Brevibacterium yomogidense</name>
    <dbReference type="NCBI Taxonomy" id="946573"/>
    <lineage>
        <taxon>Bacteria</taxon>
        <taxon>Bacillati</taxon>
        <taxon>Actinomycetota</taxon>
        <taxon>Actinomycetes</taxon>
        <taxon>Micrococcales</taxon>
        <taxon>Brevibacteriaceae</taxon>
        <taxon>Brevibacterium</taxon>
    </lineage>
</organism>
<evidence type="ECO:0000256" key="7">
    <source>
        <dbReference type="SAM" id="MobiDB-lite"/>
    </source>
</evidence>
<dbReference type="Gene3D" id="3.40.50.10840">
    <property type="entry name" value="Putative sugar-binding, N-terminal domain"/>
    <property type="match status" value="1"/>
</dbReference>
<dbReference type="SUPFAM" id="SSF142764">
    <property type="entry name" value="YgbK-like"/>
    <property type="match status" value="1"/>
</dbReference>
<protein>
    <recommendedName>
        <fullName evidence="12">Candidate type III effector Hop protein</fullName>
    </recommendedName>
</protein>
<evidence type="ECO:0000256" key="4">
    <source>
        <dbReference type="ARBA" id="ARBA00022777"/>
    </source>
</evidence>
<feature type="compositionally biased region" description="Basic and acidic residues" evidence="7">
    <location>
        <begin position="450"/>
        <end position="462"/>
    </location>
</feature>
<evidence type="ECO:0000256" key="2">
    <source>
        <dbReference type="ARBA" id="ARBA00022679"/>
    </source>
</evidence>
<evidence type="ECO:0000313" key="11">
    <source>
        <dbReference type="Proteomes" id="UP000196581"/>
    </source>
</evidence>
<keyword evidence="11" id="KW-1185">Reference proteome</keyword>
<dbReference type="InterPro" id="IPR037051">
    <property type="entry name" value="4-carb_acid_sugar_kinase_N_sf"/>
</dbReference>
<feature type="domain" description="Four-carbon acid sugar kinase nucleotide binding" evidence="9">
    <location>
        <begin position="265"/>
        <end position="420"/>
    </location>
</feature>
<dbReference type="InterPro" id="IPR042213">
    <property type="entry name" value="NBD_C_sf"/>
</dbReference>
<keyword evidence="2" id="KW-0808">Transferase</keyword>
<dbReference type="EMBL" id="FWFF01000008">
    <property type="protein sequence ID" value="SLM96624.1"/>
    <property type="molecule type" value="Genomic_DNA"/>
</dbReference>
<feature type="compositionally biased region" description="Polar residues" evidence="7">
    <location>
        <begin position="438"/>
        <end position="449"/>
    </location>
</feature>
<dbReference type="Gene3D" id="3.40.980.20">
    <property type="entry name" value="Four-carbon acid sugar kinase, nucleotide binding domain"/>
    <property type="match status" value="1"/>
</dbReference>
<dbReference type="InterPro" id="IPR010737">
    <property type="entry name" value="4-carb_acid_sugar_kinase_N"/>
</dbReference>
<name>A0A1X6XB95_9MICO</name>
<evidence type="ECO:0000256" key="3">
    <source>
        <dbReference type="ARBA" id="ARBA00022741"/>
    </source>
</evidence>
<dbReference type="AlphaFoldDB" id="A0A1X6XB95"/>
<accession>A0A1X6XB95</accession>
<evidence type="ECO:0000259" key="9">
    <source>
        <dbReference type="Pfam" id="PF17042"/>
    </source>
</evidence>
<dbReference type="Pfam" id="PF17042">
    <property type="entry name" value="NBD_C"/>
    <property type="match status" value="1"/>
</dbReference>
<evidence type="ECO:0000259" key="8">
    <source>
        <dbReference type="Pfam" id="PF07005"/>
    </source>
</evidence>
<keyword evidence="4" id="KW-0418">Kinase</keyword>
<keyword evidence="5" id="KW-0067">ATP-binding</keyword>
<feature type="domain" description="Four-carbon acid sugar kinase N-terminal" evidence="8">
    <location>
        <begin position="5"/>
        <end position="233"/>
    </location>
</feature>
<keyword evidence="6" id="KW-0119">Carbohydrate metabolism</keyword>
<dbReference type="Pfam" id="PF07005">
    <property type="entry name" value="SBD_N"/>
    <property type="match status" value="1"/>
</dbReference>
<comment type="similarity">
    <text evidence="1">Belongs to the four-carbon acid sugar kinase family.</text>
</comment>
<evidence type="ECO:0000313" key="10">
    <source>
        <dbReference type="EMBL" id="SLM96624.1"/>
    </source>
</evidence>
<dbReference type="Proteomes" id="UP000196581">
    <property type="component" value="Unassembled WGS sequence"/>
</dbReference>
<dbReference type="GO" id="GO:0005524">
    <property type="term" value="F:ATP binding"/>
    <property type="evidence" value="ECO:0007669"/>
    <property type="project" value="UniProtKB-KW"/>
</dbReference>
<dbReference type="InterPro" id="IPR031475">
    <property type="entry name" value="NBD_C"/>
</dbReference>
<gene>
    <name evidence="10" type="ORF">FM105_06050</name>
</gene>
<evidence type="ECO:0000256" key="5">
    <source>
        <dbReference type="ARBA" id="ARBA00022840"/>
    </source>
</evidence>
<proteinExistence type="inferred from homology"/>
<evidence type="ECO:0000256" key="1">
    <source>
        <dbReference type="ARBA" id="ARBA00005715"/>
    </source>
</evidence>